<evidence type="ECO:0000256" key="12">
    <source>
        <dbReference type="ARBA" id="ARBA00031636"/>
    </source>
</evidence>
<evidence type="ECO:0000313" key="14">
    <source>
        <dbReference type="EMBL" id="MBO1307671.1"/>
    </source>
</evidence>
<proteinExistence type="inferred from homology"/>
<dbReference type="PIRSF" id="PIRSF006603">
    <property type="entry name" value="DinF"/>
    <property type="match status" value="1"/>
</dbReference>
<feature type="transmembrane region" description="Helical" evidence="13">
    <location>
        <begin position="276"/>
        <end position="298"/>
    </location>
</feature>
<dbReference type="NCBIfam" id="TIGR00797">
    <property type="entry name" value="matE"/>
    <property type="match status" value="1"/>
</dbReference>
<evidence type="ECO:0000256" key="4">
    <source>
        <dbReference type="ARBA" id="ARBA00020268"/>
    </source>
</evidence>
<evidence type="ECO:0000256" key="6">
    <source>
        <dbReference type="ARBA" id="ARBA00022449"/>
    </source>
</evidence>
<keyword evidence="6" id="KW-0050">Antiport</keyword>
<organism evidence="14 15">
    <name type="scientific">Candidatus Enterococcus moelleringii</name>
    <dbReference type="NCBI Taxonomy" id="2815325"/>
    <lineage>
        <taxon>Bacteria</taxon>
        <taxon>Bacillati</taxon>
        <taxon>Bacillota</taxon>
        <taxon>Bacilli</taxon>
        <taxon>Lactobacillales</taxon>
        <taxon>Enterococcaceae</taxon>
        <taxon>Enterococcus</taxon>
    </lineage>
</organism>
<dbReference type="Pfam" id="PF01554">
    <property type="entry name" value="MatE"/>
    <property type="match status" value="2"/>
</dbReference>
<evidence type="ECO:0000256" key="8">
    <source>
        <dbReference type="ARBA" id="ARBA00022692"/>
    </source>
</evidence>
<evidence type="ECO:0000256" key="1">
    <source>
        <dbReference type="ARBA" id="ARBA00003408"/>
    </source>
</evidence>
<feature type="transmembrane region" description="Helical" evidence="13">
    <location>
        <begin position="124"/>
        <end position="149"/>
    </location>
</feature>
<dbReference type="CDD" id="cd13137">
    <property type="entry name" value="MATE_NorM_like"/>
    <property type="match status" value="1"/>
</dbReference>
<dbReference type="InterPro" id="IPR048279">
    <property type="entry name" value="MdtK-like"/>
</dbReference>
<comment type="caution">
    <text evidence="14">The sequence shown here is derived from an EMBL/GenBank/DDBJ whole genome shotgun (WGS) entry which is preliminary data.</text>
</comment>
<dbReference type="PANTHER" id="PTHR43298">
    <property type="entry name" value="MULTIDRUG RESISTANCE PROTEIN NORM-RELATED"/>
    <property type="match status" value="1"/>
</dbReference>
<feature type="transmembrane region" description="Helical" evidence="13">
    <location>
        <begin position="402"/>
        <end position="424"/>
    </location>
</feature>
<comment type="function">
    <text evidence="1">Multidrug efflux pump.</text>
</comment>
<keyword evidence="11 13" id="KW-0472">Membrane</keyword>
<feature type="transmembrane region" description="Helical" evidence="13">
    <location>
        <begin position="250"/>
        <end position="270"/>
    </location>
</feature>
<feature type="transmembrane region" description="Helical" evidence="13">
    <location>
        <begin position="161"/>
        <end position="180"/>
    </location>
</feature>
<dbReference type="InterPro" id="IPR002528">
    <property type="entry name" value="MATE_fam"/>
</dbReference>
<feature type="transmembrane region" description="Helical" evidence="13">
    <location>
        <begin position="21"/>
        <end position="48"/>
    </location>
</feature>
<dbReference type="InterPro" id="IPR050222">
    <property type="entry name" value="MATE_MdtK"/>
</dbReference>
<sequence>MEPTLEKRLLNLAIPATIENLLQTLVGFVDTLLVSKIGLLAVTAVGVANSVLNVYLAIFIALGVGSSSLIAQHIGAKEPEDATLIARQSTFLAILIGALFGLGTLLFGRPILQLMGASAQVMDYSLTFFFVVGGTSIFLSVMTIFGSILRATGDTKTPMKISVVVNLLNVGLDFILIFGFGPIPALGILGTAIGTSVSRLLGCLLLFNKIKQSTVAFTIKEVFSVSNFRPLIQLSIPAALERLVMRLGQVLYFGLIVAIGAKTFAAHSIAGNIESFVYMPAYGLATAASTLVGVSIGAKDYPQAKRVAFLAAKYGVIFMSGLGVILFVGSPYFARVFTNDATAISQIVTALRIDAFNQPGLAISLITTGSLQGMGDTKSPLYSTAVGMWGLRIIGVMVLGQYLGWGIAGIWLSIGIDLYIRALYLSYKFRKNLRQLDLQKLPVHLKKA</sequence>
<dbReference type="EMBL" id="JAFREM010000025">
    <property type="protein sequence ID" value="MBO1307671.1"/>
    <property type="molecule type" value="Genomic_DNA"/>
</dbReference>
<feature type="transmembrane region" description="Helical" evidence="13">
    <location>
        <begin position="54"/>
        <end position="71"/>
    </location>
</feature>
<keyword evidence="8 13" id="KW-0812">Transmembrane</keyword>
<evidence type="ECO:0000256" key="9">
    <source>
        <dbReference type="ARBA" id="ARBA00022989"/>
    </source>
</evidence>
<comment type="subcellular location">
    <subcellularLocation>
        <location evidence="2">Cell membrane</location>
        <topology evidence="2">Multi-pass membrane protein</topology>
    </subcellularLocation>
</comment>
<protein>
    <recommendedName>
        <fullName evidence="4">Probable multidrug resistance protein NorM</fullName>
    </recommendedName>
    <alternativeName>
        <fullName evidence="12">Multidrug-efflux transporter</fullName>
    </alternativeName>
</protein>
<feature type="transmembrane region" description="Helical" evidence="13">
    <location>
        <begin position="186"/>
        <end position="207"/>
    </location>
</feature>
<evidence type="ECO:0000256" key="2">
    <source>
        <dbReference type="ARBA" id="ARBA00004651"/>
    </source>
</evidence>
<keyword evidence="7" id="KW-1003">Cell membrane</keyword>
<accession>A0ABS3LDG4</accession>
<feature type="transmembrane region" description="Helical" evidence="13">
    <location>
        <begin position="91"/>
        <end position="112"/>
    </location>
</feature>
<evidence type="ECO:0000256" key="13">
    <source>
        <dbReference type="SAM" id="Phobius"/>
    </source>
</evidence>
<name>A0ABS3LDG4_9ENTE</name>
<comment type="similarity">
    <text evidence="3">Belongs to the multi antimicrobial extrusion (MATE) (TC 2.A.66.1) family.</text>
</comment>
<evidence type="ECO:0000313" key="15">
    <source>
        <dbReference type="Proteomes" id="UP000664601"/>
    </source>
</evidence>
<evidence type="ECO:0000256" key="5">
    <source>
        <dbReference type="ARBA" id="ARBA00022448"/>
    </source>
</evidence>
<keyword evidence="15" id="KW-1185">Reference proteome</keyword>
<keyword evidence="5" id="KW-0813">Transport</keyword>
<evidence type="ECO:0000256" key="7">
    <source>
        <dbReference type="ARBA" id="ARBA00022475"/>
    </source>
</evidence>
<feature type="transmembrane region" description="Helical" evidence="13">
    <location>
        <begin position="310"/>
        <end position="333"/>
    </location>
</feature>
<evidence type="ECO:0000256" key="3">
    <source>
        <dbReference type="ARBA" id="ARBA00010199"/>
    </source>
</evidence>
<evidence type="ECO:0000256" key="10">
    <source>
        <dbReference type="ARBA" id="ARBA00023065"/>
    </source>
</evidence>
<dbReference type="RefSeq" id="WP_207674662.1">
    <property type="nucleotide sequence ID" value="NZ_JAFREM010000025.1"/>
</dbReference>
<evidence type="ECO:0000256" key="11">
    <source>
        <dbReference type="ARBA" id="ARBA00023136"/>
    </source>
</evidence>
<keyword evidence="10" id="KW-0406">Ion transport</keyword>
<keyword evidence="9 13" id="KW-1133">Transmembrane helix</keyword>
<dbReference type="Proteomes" id="UP000664601">
    <property type="component" value="Unassembled WGS sequence"/>
</dbReference>
<reference evidence="14 15" key="1">
    <citation type="submission" date="2021-03" db="EMBL/GenBank/DDBJ databases">
        <title>Enterococcal diversity collection.</title>
        <authorList>
            <person name="Gilmore M.S."/>
            <person name="Schwartzman J."/>
            <person name="Van Tyne D."/>
            <person name="Martin M."/>
            <person name="Earl A.M."/>
            <person name="Manson A.L."/>
            <person name="Straub T."/>
            <person name="Salamzade R."/>
            <person name="Saavedra J."/>
            <person name="Lebreton F."/>
            <person name="Prichula J."/>
            <person name="Schaufler K."/>
            <person name="Gaca A."/>
            <person name="Sgardioli B."/>
            <person name="Wagenaar J."/>
            <person name="Strong T."/>
        </authorList>
    </citation>
    <scope>NUCLEOTIDE SEQUENCE [LARGE SCALE GENOMIC DNA]</scope>
    <source>
        <strain evidence="14 15">669A</strain>
    </source>
</reference>
<gene>
    <name evidence="14" type="ORF">JZO70_15955</name>
</gene>
<dbReference type="PANTHER" id="PTHR43298:SF2">
    <property type="entry name" value="FMN_FAD EXPORTER YEEO-RELATED"/>
    <property type="match status" value="1"/>
</dbReference>